<dbReference type="PANTHER" id="PTHR42972:SF8">
    <property type="entry name" value="POLYHYDROXYBUTYRATE DEPOLYMERASE"/>
    <property type="match status" value="1"/>
</dbReference>
<protein>
    <submittedName>
        <fullName evidence="1">Poly(3-hydroxybutyrate) depolymerase</fullName>
    </submittedName>
</protein>
<sequence length="357" mass="38814">MRVGRKLAMLAAWLTPVLAVRSEAVSVQPLPAFQVDLTQTTVSGLSSGAYMAGQFAVIHSSMITGAGIVAGGPYNCASRPGWPPFTLYWSNATRACMNPQATESSPPDAVVLWRDAQQIAQAGRIDALPNLRRQKIYLFSGREDKTVATAVVDQVRHFYALAGTASIHYRNDLQAGHGMVTNDPGDSACSLTAAPYFNNCGLPLAREMLSHLYPGLGPPSAQLSGSTIKFDQRRYAGYRAGLDDAGYAYVPAACSSRRCRVHVAFHGCMQGAALVKDHFYGRAGYNAVADANGIIVLYPQVRTSWFYPYNPGGCWDYWGYSSANPFRPDFHTREGAQVRAVYAMLQRLAQPRNAPHP</sequence>
<dbReference type="Gene3D" id="3.40.50.1820">
    <property type="entry name" value="alpha/beta hydrolase"/>
    <property type="match status" value="2"/>
</dbReference>
<evidence type="ECO:0000313" key="1">
    <source>
        <dbReference type="EMBL" id="RJG15898.1"/>
    </source>
</evidence>
<dbReference type="SUPFAM" id="SSF53474">
    <property type="entry name" value="alpha/beta-Hydrolases"/>
    <property type="match status" value="1"/>
</dbReference>
<dbReference type="Proteomes" id="UP000284006">
    <property type="component" value="Unassembled WGS sequence"/>
</dbReference>
<dbReference type="InterPro" id="IPR029058">
    <property type="entry name" value="AB_hydrolase_fold"/>
</dbReference>
<reference evidence="1 2" key="1">
    <citation type="submission" date="2018-09" db="EMBL/GenBank/DDBJ databases">
        <authorList>
            <person name="Zhu H."/>
        </authorList>
    </citation>
    <scope>NUCLEOTIDE SEQUENCE [LARGE SCALE GENOMIC DNA]</scope>
    <source>
        <strain evidence="1 2">K1S02-61</strain>
    </source>
</reference>
<name>A0A418XTB6_9BURK</name>
<evidence type="ECO:0000313" key="2">
    <source>
        <dbReference type="Proteomes" id="UP000284006"/>
    </source>
</evidence>
<dbReference type="PANTHER" id="PTHR42972">
    <property type="entry name" value="TOL-PAL SYSTEM PROTEIN TOLB"/>
    <property type="match status" value="1"/>
</dbReference>
<proteinExistence type="predicted"/>
<keyword evidence="2" id="KW-1185">Reference proteome</keyword>
<dbReference type="EMBL" id="QYUP01000111">
    <property type="protein sequence ID" value="RJG15898.1"/>
    <property type="molecule type" value="Genomic_DNA"/>
</dbReference>
<comment type="caution">
    <text evidence="1">The sequence shown here is derived from an EMBL/GenBank/DDBJ whole genome shotgun (WGS) entry which is preliminary data.</text>
</comment>
<gene>
    <name evidence="1" type="ORF">D3872_11870</name>
</gene>
<organism evidence="1 2">
    <name type="scientific">Massilia cavernae</name>
    <dbReference type="NCBI Taxonomy" id="2320864"/>
    <lineage>
        <taxon>Bacteria</taxon>
        <taxon>Pseudomonadati</taxon>
        <taxon>Pseudomonadota</taxon>
        <taxon>Betaproteobacteria</taxon>
        <taxon>Burkholderiales</taxon>
        <taxon>Oxalobacteraceae</taxon>
        <taxon>Telluria group</taxon>
        <taxon>Massilia</taxon>
    </lineage>
</organism>
<accession>A0A418XTB6</accession>
<dbReference type="AlphaFoldDB" id="A0A418XTB6"/>